<dbReference type="PROSITE" id="PS51662">
    <property type="entry name" value="BP_PHYTASE"/>
    <property type="match status" value="1"/>
</dbReference>
<reference evidence="2 3" key="1">
    <citation type="submission" date="2019-04" db="EMBL/GenBank/DDBJ databases">
        <title>Pedobacter sp. AR-3-17 sp. nov., isolated from Arctic soil.</title>
        <authorList>
            <person name="Dahal R.H."/>
            <person name="Kim D.-U."/>
        </authorList>
    </citation>
    <scope>NUCLEOTIDE SEQUENCE [LARGE SCALE GENOMIC DNA]</scope>
    <source>
        <strain evidence="2 3">AR-3-17</strain>
    </source>
</reference>
<dbReference type="InterPro" id="IPR011042">
    <property type="entry name" value="6-blade_b-propeller_TolB-like"/>
</dbReference>
<accession>A0A4U1C0T2</accession>
<sequence length="352" mass="39531">MKYIFILFFYVFIVSCKGLNSNSSVDAVKPLYVSDAVDFDTDDPAIWINPLDSSKSLVIGTDKDANGGLYVFDLKGKLIPDKTIKNLNRPDNVDIAYGIIINGSKVDIAVTTERFTHKLRIYELPSMKPLDNGGIRVFEREKGTEFRDLMGIALYTDSVNNIYAIVGRKTGPTDGSYLWQYLLSDNGKGSVQAKLVRKFGKYSGKKEIEAIAVDNEMGYVYYSDEQFGVRKYYADPKKGNQELALFATEGFTEDNEGISIYKTSKNTGYILVSDQSANEFKVYSREGKKNPHDHPLITSIKVSTNQSDGSDIVSVPLNNDFKHGLFVAMSDDKTFQFYRWEDLAKANNLKVN</sequence>
<dbReference type="RefSeq" id="WP_136826255.1">
    <property type="nucleotide sequence ID" value="NZ_SWBP01000003.1"/>
</dbReference>
<feature type="domain" description="BPP" evidence="1">
    <location>
        <begin position="18"/>
        <end position="347"/>
    </location>
</feature>
<comment type="caution">
    <text evidence="2">The sequence shown here is derived from an EMBL/GenBank/DDBJ whole genome shotgun (WGS) entry which is preliminary data.</text>
</comment>
<dbReference type="GO" id="GO:0016158">
    <property type="term" value="F:inositol hexakisphosphate 3-phosphatase activity"/>
    <property type="evidence" value="ECO:0007669"/>
    <property type="project" value="InterPro"/>
</dbReference>
<dbReference type="SUPFAM" id="SSF50956">
    <property type="entry name" value="Thermostable phytase (3-phytase)"/>
    <property type="match status" value="1"/>
</dbReference>
<dbReference type="OrthoDB" id="8696437at2"/>
<dbReference type="InterPro" id="IPR003431">
    <property type="entry name" value="B-propeller_Phytase"/>
</dbReference>
<keyword evidence="3" id="KW-1185">Reference proteome</keyword>
<proteinExistence type="predicted"/>
<evidence type="ECO:0000313" key="2">
    <source>
        <dbReference type="EMBL" id="TKB97680.1"/>
    </source>
</evidence>
<protein>
    <submittedName>
        <fullName evidence="2">Phytase</fullName>
    </submittedName>
</protein>
<dbReference type="Proteomes" id="UP000308181">
    <property type="component" value="Unassembled WGS sequence"/>
</dbReference>
<dbReference type="Pfam" id="PF02333">
    <property type="entry name" value="Phytase"/>
    <property type="match status" value="1"/>
</dbReference>
<name>A0A4U1C0T2_9SPHI</name>
<evidence type="ECO:0000259" key="1">
    <source>
        <dbReference type="PROSITE" id="PS51662"/>
    </source>
</evidence>
<dbReference type="Gene3D" id="2.120.10.30">
    <property type="entry name" value="TolB, C-terminal domain"/>
    <property type="match status" value="1"/>
</dbReference>
<evidence type="ECO:0000313" key="3">
    <source>
        <dbReference type="Proteomes" id="UP000308181"/>
    </source>
</evidence>
<organism evidence="2 3">
    <name type="scientific">Pedobacter cryophilus</name>
    <dbReference type="NCBI Taxonomy" id="2571271"/>
    <lineage>
        <taxon>Bacteria</taxon>
        <taxon>Pseudomonadati</taxon>
        <taxon>Bacteroidota</taxon>
        <taxon>Sphingobacteriia</taxon>
        <taxon>Sphingobacteriales</taxon>
        <taxon>Sphingobacteriaceae</taxon>
        <taxon>Pedobacter</taxon>
    </lineage>
</organism>
<dbReference type="PROSITE" id="PS51257">
    <property type="entry name" value="PROKAR_LIPOPROTEIN"/>
    <property type="match status" value="1"/>
</dbReference>
<dbReference type="AlphaFoldDB" id="A0A4U1C0T2"/>
<dbReference type="EMBL" id="SWBP01000003">
    <property type="protein sequence ID" value="TKB97680.1"/>
    <property type="molecule type" value="Genomic_DNA"/>
</dbReference>
<gene>
    <name evidence="2" type="ORF">FA046_09950</name>
</gene>